<dbReference type="eggNOG" id="KOG1545">
    <property type="taxonomic scope" value="Eukaryota"/>
</dbReference>
<feature type="transmembrane region" description="Helical" evidence="12">
    <location>
        <begin position="712"/>
        <end position="733"/>
    </location>
</feature>
<dbReference type="InterPro" id="IPR049604">
    <property type="entry name" value="SLC49A4-like"/>
</dbReference>
<evidence type="ECO:0000256" key="8">
    <source>
        <dbReference type="ARBA" id="ARBA00022989"/>
    </source>
</evidence>
<sequence length="1085" mass="120288">MSSHKHILRINVSGLKFAICCCKLDQYPATLLGSPKRRAKYYDPARREYFLDRHRPTAEAVFHFYHSSGTLQKPEEVPMDTFIEELKFYDLGKDVMEEYLRGQGYVPKKQHPLPPESQKLKRTIWLLFEHSNSSKAATFIAVVSITFILVSIIGLCLETLPVFHKDKHKPATPSDDRTNSTSSPHQAWGRLEEEMETGDPYKDDPFFLLETVCICWFTIELILRFYSCPNRRVFFKSLLNVVDLLSILPYYVTLVIAGLAGHDQDIDLRFLFVLRVLRTFKLSRYNRGFKVLGKTLARSLSDIGMLMVFLSIVVVLFSSIMYFVEASDPATKFQSIPDGFWWAIITIVTVGYGDMYPTTTVGKLIGALCVISGLLSIALPVPVIVSNFEMFYNQQVIEDDEGEEVKVKEEPEEIGTLSDIHSLADRQSDVDSGLGRSPLHSISGNRDLNDVIVTSETGPGQSLGQRIDFSGYVWPRVGGGRQAGSYRSRMTQFAVPTSPDSEQDAVLPTTTVLPSTAPSPPQIVAYHRRWWIVGTFCLLGIAQGAVWNCWGPISDSAKLVYRWTDGKIAMLANWGCIAFILFAPGLMYINADNNDYLLVQSGTMANVSAPDRSVVLYRRRWYVLAVFSLLGIAQGAVWNSWGPVSVSAKLVFGWKDTDIALLENWDNITYVAFTIVAMWILVVKGLRFSVVLTALLIAVGTGLRCIPASADIATILINAGQFLNGVAGIMLMAAPPLISSTWFPPNQRTTATAISSIFNYVGTSVGYLIGPLFVSQPHLMPNSTLHYNQKQSVLPSTGAYLSMFVFPAVVEDISGQIMRLMYVECGYCTAVFLAILIYFPSKPPTPPSLSAAMDRLDFRTGLKKLFRHGQFWLVCLAYCVPGGVIGGWTAVLDVILSPHGISQIDAGWLGFYGNIAGCGVGLLLGRFADYFAGHLRLIIVVMMCCATGSLTWFTIMLFGALPLTQVSLYFSFILTMVSVNASIPLFLELVMETTYPIEEAVSAGVMTWGNNLFALIFLLVPLLPKVGVTWMNWAALGGVACSVPLLCVFRENYRRLHLDTGAVSEGNDETQHLINESSIIEDRKG</sequence>
<protein>
    <recommendedName>
        <fullName evidence="16">BTB domain-containing protein</fullName>
    </recommendedName>
</protein>
<keyword evidence="5" id="KW-0631">Potassium channel</keyword>
<dbReference type="InterPro" id="IPR027359">
    <property type="entry name" value="Volt_channel_dom_sf"/>
</dbReference>
<evidence type="ECO:0000256" key="7">
    <source>
        <dbReference type="ARBA" id="ARBA00022958"/>
    </source>
</evidence>
<feature type="transmembrane region" description="Helical" evidence="12">
    <location>
        <begin position="816"/>
        <end position="839"/>
    </location>
</feature>
<feature type="transmembrane region" description="Helical" evidence="12">
    <location>
        <begin position="871"/>
        <end position="896"/>
    </location>
</feature>
<dbReference type="PRINTS" id="PR01491">
    <property type="entry name" value="KVCHANNEL"/>
</dbReference>
<dbReference type="Pfam" id="PF00520">
    <property type="entry name" value="Ion_trans"/>
    <property type="match status" value="1"/>
</dbReference>
<evidence type="ECO:0000256" key="6">
    <source>
        <dbReference type="ARBA" id="ARBA00022882"/>
    </source>
</evidence>
<keyword evidence="6" id="KW-0851">Voltage-gated channel</keyword>
<feature type="transmembrane region" description="Helical" evidence="12">
    <location>
        <begin position="238"/>
        <end position="260"/>
    </location>
</feature>
<dbReference type="Gene3D" id="3.30.710.10">
    <property type="entry name" value="Potassium Channel Kv1.1, Chain A"/>
    <property type="match status" value="1"/>
</dbReference>
<dbReference type="PRINTS" id="PR00169">
    <property type="entry name" value="KCHANNEL"/>
</dbReference>
<keyword evidence="8 12" id="KW-1133">Transmembrane helix</keyword>
<evidence type="ECO:0000256" key="2">
    <source>
        <dbReference type="ARBA" id="ARBA00022448"/>
    </source>
</evidence>
<evidence type="ECO:0000313" key="15">
    <source>
        <dbReference type="EMBL" id="EEN62240.1"/>
    </source>
</evidence>
<dbReference type="InterPro" id="IPR011701">
    <property type="entry name" value="MFS"/>
</dbReference>
<dbReference type="GO" id="GO:0051260">
    <property type="term" value="P:protein homooligomerization"/>
    <property type="evidence" value="ECO:0007669"/>
    <property type="project" value="InterPro"/>
</dbReference>
<feature type="domain" description="Ion transport" evidence="13">
    <location>
        <begin position="139"/>
        <end position="395"/>
    </location>
</feature>
<feature type="transmembrane region" description="Helical" evidence="12">
    <location>
        <begin position="670"/>
        <end position="700"/>
    </location>
</feature>
<dbReference type="InterPro" id="IPR028325">
    <property type="entry name" value="VG_K_chnl"/>
</dbReference>
<evidence type="ECO:0000256" key="5">
    <source>
        <dbReference type="ARBA" id="ARBA00022826"/>
    </source>
</evidence>
<name>C3YB83_BRAFL</name>
<dbReference type="PRINTS" id="PR01496">
    <property type="entry name" value="SHAKERCHANEL"/>
</dbReference>
<keyword evidence="4 12" id="KW-0812">Transmembrane</keyword>
<keyword evidence="9" id="KW-0406">Ion transport</keyword>
<organism>
    <name type="scientific">Branchiostoma floridae</name>
    <name type="common">Florida lancelet</name>
    <name type="synonym">Amphioxus</name>
    <dbReference type="NCBI Taxonomy" id="7739"/>
    <lineage>
        <taxon>Eukaryota</taxon>
        <taxon>Metazoa</taxon>
        <taxon>Chordata</taxon>
        <taxon>Cephalochordata</taxon>
        <taxon>Leptocardii</taxon>
        <taxon>Amphioxiformes</taxon>
        <taxon>Branchiostomatidae</taxon>
        <taxon>Branchiostoma</taxon>
    </lineage>
</organism>
<dbReference type="InterPro" id="IPR003968">
    <property type="entry name" value="K_chnl_volt-dep_Kv"/>
</dbReference>
<dbReference type="Gene3D" id="1.10.287.70">
    <property type="match status" value="1"/>
</dbReference>
<feature type="transmembrane region" description="Helical" evidence="12">
    <location>
        <begin position="336"/>
        <end position="353"/>
    </location>
</feature>
<dbReference type="Pfam" id="PF02214">
    <property type="entry name" value="BTB_2"/>
    <property type="match status" value="1"/>
</dbReference>
<feature type="transmembrane region" description="Helical" evidence="12">
    <location>
        <begin position="136"/>
        <end position="160"/>
    </location>
</feature>
<dbReference type="InterPro" id="IPR003972">
    <property type="entry name" value="K_chnl_volt-dep_Kv1"/>
</dbReference>
<evidence type="ECO:0000256" key="3">
    <source>
        <dbReference type="ARBA" id="ARBA00022538"/>
    </source>
</evidence>
<keyword evidence="2" id="KW-0813">Transport</keyword>
<dbReference type="InterPro" id="IPR005821">
    <property type="entry name" value="Ion_trans_dom"/>
</dbReference>
<dbReference type="FunFam" id="1.20.120.350:FF:000074">
    <property type="entry name" value="SHaW family of potassium channels"/>
    <property type="match status" value="1"/>
</dbReference>
<feature type="transmembrane region" description="Helical" evidence="12">
    <location>
        <begin position="967"/>
        <end position="991"/>
    </location>
</feature>
<feature type="transmembrane region" description="Helical" evidence="12">
    <location>
        <begin position="303"/>
        <end position="324"/>
    </location>
</feature>
<evidence type="ECO:0000256" key="9">
    <source>
        <dbReference type="ARBA" id="ARBA00023065"/>
    </source>
</evidence>
<dbReference type="eggNOG" id="KOG2563">
    <property type="taxonomic scope" value="Eukaryota"/>
</dbReference>
<keyword evidence="11" id="KW-0407">Ion channel</keyword>
<feature type="transmembrane region" description="Helical" evidence="12">
    <location>
        <begin position="365"/>
        <end position="385"/>
    </location>
</feature>
<dbReference type="SUPFAM" id="SSF54695">
    <property type="entry name" value="POZ domain"/>
    <property type="match status" value="1"/>
</dbReference>
<dbReference type="Gene3D" id="1.20.120.350">
    <property type="entry name" value="Voltage-gated potassium channels. Chain C"/>
    <property type="match status" value="1"/>
</dbReference>
<evidence type="ECO:0000259" key="14">
    <source>
        <dbReference type="Pfam" id="PF02214"/>
    </source>
</evidence>
<feature type="transmembrane region" description="Helical" evidence="12">
    <location>
        <begin position="621"/>
        <end position="641"/>
    </location>
</feature>
<dbReference type="EMBL" id="GG666497">
    <property type="protein sequence ID" value="EEN62240.1"/>
    <property type="molecule type" value="Genomic_DNA"/>
</dbReference>
<comment type="subcellular location">
    <subcellularLocation>
        <location evidence="1">Membrane</location>
        <topology evidence="1">Multi-pass membrane protein</topology>
    </subcellularLocation>
</comment>
<reference evidence="15" key="1">
    <citation type="journal article" date="2008" name="Nature">
        <title>The amphioxus genome and the evolution of the chordate karyotype.</title>
        <authorList>
            <consortium name="US DOE Joint Genome Institute (JGI-PGF)"/>
            <person name="Putnam N.H."/>
            <person name="Butts T."/>
            <person name="Ferrier D.E.K."/>
            <person name="Furlong R.F."/>
            <person name="Hellsten U."/>
            <person name="Kawashima T."/>
            <person name="Robinson-Rechavi M."/>
            <person name="Shoguchi E."/>
            <person name="Terry A."/>
            <person name="Yu J.-K."/>
            <person name="Benito-Gutierrez E.L."/>
            <person name="Dubchak I."/>
            <person name="Garcia-Fernandez J."/>
            <person name="Gibson-Brown J.J."/>
            <person name="Grigoriev I.V."/>
            <person name="Horton A.C."/>
            <person name="de Jong P.J."/>
            <person name="Jurka J."/>
            <person name="Kapitonov V.V."/>
            <person name="Kohara Y."/>
            <person name="Kuroki Y."/>
            <person name="Lindquist E."/>
            <person name="Lucas S."/>
            <person name="Osoegawa K."/>
            <person name="Pennacchio L.A."/>
            <person name="Salamov A.A."/>
            <person name="Satou Y."/>
            <person name="Sauka-Spengler T."/>
            <person name="Schmutz J."/>
            <person name="Shin-I T."/>
            <person name="Toyoda A."/>
            <person name="Bronner-Fraser M."/>
            <person name="Fujiyama A."/>
            <person name="Holland L.Z."/>
            <person name="Holland P.W.H."/>
            <person name="Satoh N."/>
            <person name="Rokhsar D.S."/>
        </authorList>
    </citation>
    <scope>NUCLEOTIDE SEQUENCE [LARGE SCALE GENOMIC DNA]</scope>
    <source>
        <strain evidence="15">S238N-H82</strain>
        <tissue evidence="15">Testes</tissue>
    </source>
</reference>
<dbReference type="InterPro" id="IPR036259">
    <property type="entry name" value="MFS_trans_sf"/>
</dbReference>
<dbReference type="CDD" id="cd17397">
    <property type="entry name" value="MFS_DIRC2"/>
    <property type="match status" value="1"/>
</dbReference>
<feature type="transmembrane region" description="Helical" evidence="12">
    <location>
        <begin position="206"/>
        <end position="226"/>
    </location>
</feature>
<gene>
    <name evidence="15" type="ORF">BRAFLDRAFT_123718</name>
</gene>
<dbReference type="AlphaFoldDB" id="C3YB83"/>
<dbReference type="FunFam" id="1.10.287.70:FF:000242">
    <property type="entry name" value="Potassium voltage-gated channel subfamily A member 1"/>
    <property type="match status" value="1"/>
</dbReference>
<keyword evidence="7" id="KW-0630">Potassium</keyword>
<dbReference type="InterPro" id="IPR011333">
    <property type="entry name" value="SKP1/BTB/POZ_sf"/>
</dbReference>
<keyword evidence="10 12" id="KW-0472">Membrane</keyword>
<evidence type="ECO:0000256" key="11">
    <source>
        <dbReference type="ARBA" id="ARBA00023303"/>
    </source>
</evidence>
<dbReference type="InterPro" id="IPR003131">
    <property type="entry name" value="T1-type_BTB"/>
</dbReference>
<keyword evidence="3" id="KW-0633">Potassium transport</keyword>
<feature type="transmembrane region" description="Helical" evidence="12">
    <location>
        <begin position="908"/>
        <end position="925"/>
    </location>
</feature>
<evidence type="ECO:0008006" key="16">
    <source>
        <dbReference type="Google" id="ProtNLM"/>
    </source>
</evidence>
<dbReference type="PANTHER" id="PTHR11537:SF113">
    <property type="entry name" value="POTASSIUM VOLTAGE-GATED CHANNEL PROTEIN SHAKER"/>
    <property type="match status" value="1"/>
</dbReference>
<feature type="transmembrane region" description="Helical" evidence="12">
    <location>
        <begin position="1030"/>
        <end position="1049"/>
    </location>
</feature>
<proteinExistence type="predicted"/>
<dbReference type="PANTHER" id="PTHR11537">
    <property type="entry name" value="VOLTAGE-GATED POTASSIUM CHANNEL"/>
    <property type="match status" value="1"/>
</dbReference>
<evidence type="ECO:0000259" key="13">
    <source>
        <dbReference type="Pfam" id="PF00520"/>
    </source>
</evidence>
<evidence type="ECO:0000256" key="10">
    <source>
        <dbReference type="ARBA" id="ARBA00023136"/>
    </source>
</evidence>
<evidence type="ECO:0000256" key="12">
    <source>
        <dbReference type="SAM" id="Phobius"/>
    </source>
</evidence>
<feature type="transmembrane region" description="Helical" evidence="12">
    <location>
        <begin position="530"/>
        <end position="548"/>
    </location>
</feature>
<dbReference type="Gene3D" id="1.20.1250.20">
    <property type="entry name" value="MFS general substrate transporter like domains"/>
    <property type="match status" value="2"/>
</dbReference>
<feature type="transmembrane region" description="Helical" evidence="12">
    <location>
        <begin position="1003"/>
        <end position="1024"/>
    </location>
</feature>
<dbReference type="InParanoid" id="C3YB83"/>
<dbReference type="SUPFAM" id="SSF103473">
    <property type="entry name" value="MFS general substrate transporter"/>
    <property type="match status" value="1"/>
</dbReference>
<dbReference type="GO" id="GO:0005249">
    <property type="term" value="F:voltage-gated potassium channel activity"/>
    <property type="evidence" value="ECO:0007669"/>
    <property type="project" value="InterPro"/>
</dbReference>
<dbReference type="STRING" id="7739.C3YB83"/>
<feature type="transmembrane region" description="Helical" evidence="12">
    <location>
        <begin position="937"/>
        <end position="961"/>
    </location>
</feature>
<feature type="transmembrane region" description="Helical" evidence="12">
    <location>
        <begin position="568"/>
        <end position="589"/>
    </location>
</feature>
<evidence type="ECO:0000256" key="4">
    <source>
        <dbReference type="ARBA" id="ARBA00022692"/>
    </source>
</evidence>
<dbReference type="Pfam" id="PF07690">
    <property type="entry name" value="MFS_1"/>
    <property type="match status" value="1"/>
</dbReference>
<accession>C3YB83</accession>
<dbReference type="GO" id="GO:0008076">
    <property type="term" value="C:voltage-gated potassium channel complex"/>
    <property type="evidence" value="ECO:0007669"/>
    <property type="project" value="InterPro"/>
</dbReference>
<evidence type="ECO:0000256" key="1">
    <source>
        <dbReference type="ARBA" id="ARBA00004141"/>
    </source>
</evidence>
<feature type="domain" description="Potassium channel tetramerisation-type BTB" evidence="14">
    <location>
        <begin position="8"/>
        <end position="98"/>
    </location>
</feature>
<feature type="transmembrane region" description="Helical" evidence="12">
    <location>
        <begin position="753"/>
        <end position="773"/>
    </location>
</feature>
<dbReference type="SUPFAM" id="SSF81324">
    <property type="entry name" value="Voltage-gated potassium channels"/>
    <property type="match status" value="1"/>
</dbReference>